<evidence type="ECO:0000313" key="2">
    <source>
        <dbReference type="Proteomes" id="UP001565927"/>
    </source>
</evidence>
<dbReference type="Gene3D" id="3.40.190.10">
    <property type="entry name" value="Periplasmic binding protein-like II"/>
    <property type="match status" value="1"/>
</dbReference>
<dbReference type="InterPro" id="IPR050490">
    <property type="entry name" value="Bact_solute-bd_prot1"/>
</dbReference>
<feature type="non-terminal residue" evidence="1">
    <location>
        <position position="1"/>
    </location>
</feature>
<dbReference type="PROSITE" id="PS51318">
    <property type="entry name" value="TAT"/>
    <property type="match status" value="1"/>
</dbReference>
<dbReference type="Proteomes" id="UP001565927">
    <property type="component" value="Unassembled WGS sequence"/>
</dbReference>
<organism evidence="1 2">
    <name type="scientific">Kineococcus halophytocola</name>
    <dbReference type="NCBI Taxonomy" id="3234027"/>
    <lineage>
        <taxon>Bacteria</taxon>
        <taxon>Bacillati</taxon>
        <taxon>Actinomycetota</taxon>
        <taxon>Actinomycetes</taxon>
        <taxon>Kineosporiales</taxon>
        <taxon>Kineosporiaceae</taxon>
        <taxon>Kineococcus</taxon>
    </lineage>
</organism>
<name>A0ABV4GYF6_9ACTN</name>
<dbReference type="PANTHER" id="PTHR43649">
    <property type="entry name" value="ARABINOSE-BINDING PROTEIN-RELATED"/>
    <property type="match status" value="1"/>
</dbReference>
<accession>A0ABV4GYF6</accession>
<dbReference type="EMBL" id="JBGFTU010000006">
    <property type="protein sequence ID" value="MEZ0164352.1"/>
    <property type="molecule type" value="Genomic_DNA"/>
</dbReference>
<dbReference type="PANTHER" id="PTHR43649:SF12">
    <property type="entry name" value="DIACETYLCHITOBIOSE BINDING PROTEIN DASA"/>
    <property type="match status" value="1"/>
</dbReference>
<keyword evidence="2" id="KW-1185">Reference proteome</keyword>
<protein>
    <submittedName>
        <fullName evidence="1">ABC transporter substrate-binding protein</fullName>
    </submittedName>
</protein>
<dbReference type="Pfam" id="PF01547">
    <property type="entry name" value="SBP_bac_1"/>
    <property type="match status" value="1"/>
</dbReference>
<dbReference type="InterPro" id="IPR006311">
    <property type="entry name" value="TAT_signal"/>
</dbReference>
<reference evidence="1 2" key="1">
    <citation type="submission" date="2024-07" db="EMBL/GenBank/DDBJ databases">
        <authorList>
            <person name="Thanompreechachai J."/>
            <person name="Duangmal K."/>
        </authorList>
    </citation>
    <scope>NUCLEOTIDE SEQUENCE [LARGE SCALE GENOMIC DNA]</scope>
    <source>
        <strain evidence="1 2">LSe6-4</strain>
    </source>
</reference>
<dbReference type="InterPro" id="IPR006059">
    <property type="entry name" value="SBP"/>
</dbReference>
<sequence length="448" mass="48122">HSPRPPSVPSRGSLSRRSLLSAAGGAGAVALLSACGSGPAAPVTSGAVDLALWTHDQGYQDFFADGVPVADAATDFTYDLTVTRAGAQDLVTKLLAQAVAGRGTPDVMGFEIGNFARMMRGDLAERLLVDWDERVADLGDDLIPARRAPYTIDGKLYALDSDTPMSVYYHRQDLFEQYGLPTDFETWDDLAEIGTRLAADEGVALGAVATGSDLGQVVQVFTMLLLQRGGALFDADQNLALDSPEAVQTLQFVVDGLRAGFITEVSDFYGASMQAALKSGQVAGLWMASWYSAFGLKPNVPEQAGAWRLRPMPRWGQEGYATAVAGGTGFTALVDKAATQAAGDFLAATWITPEGQIRRFRELTYLPTLRSVFDSPELEVADEFFGGQQVIEVYRELVDDIPDYYQSADQSILNDVLSGYLVQAYRGDLTPAQAIAGAAEDFRNQAER</sequence>
<proteinExistence type="predicted"/>
<dbReference type="RefSeq" id="WP_370440603.1">
    <property type="nucleotide sequence ID" value="NZ_JBGFTU010000006.1"/>
</dbReference>
<dbReference type="SUPFAM" id="SSF53850">
    <property type="entry name" value="Periplasmic binding protein-like II"/>
    <property type="match status" value="1"/>
</dbReference>
<gene>
    <name evidence="1" type="ORF">AB2L27_06175</name>
</gene>
<evidence type="ECO:0000313" key="1">
    <source>
        <dbReference type="EMBL" id="MEZ0164352.1"/>
    </source>
</evidence>
<comment type="caution">
    <text evidence="1">The sequence shown here is derived from an EMBL/GenBank/DDBJ whole genome shotgun (WGS) entry which is preliminary data.</text>
</comment>